<feature type="chain" id="PRO_5012462714" description="ATP-dependent transcriptional regulator" evidence="2">
    <location>
        <begin position="31"/>
        <end position="499"/>
    </location>
</feature>
<name>A0A1X6ZA61_9RHOB</name>
<keyword evidence="4" id="KW-1185">Reference proteome</keyword>
<evidence type="ECO:0000313" key="3">
    <source>
        <dbReference type="EMBL" id="SLN45159.1"/>
    </source>
</evidence>
<dbReference type="AlphaFoldDB" id="A0A1X6ZA61"/>
<feature type="region of interest" description="Disordered" evidence="1">
    <location>
        <begin position="32"/>
        <end position="75"/>
    </location>
</feature>
<accession>A0A1X6ZA61</accession>
<dbReference type="InterPro" id="IPR021323">
    <property type="entry name" value="DUF2927"/>
</dbReference>
<evidence type="ECO:0000313" key="4">
    <source>
        <dbReference type="Proteomes" id="UP000193963"/>
    </source>
</evidence>
<sequence>MTTTARLLTRRIAVAAMLLPLMVATSGCMAPTPTASPSTGIPKAAPPTNQTPTNQTPTTQAPITRASAASRADTSKVTALPPMKVFYGAGPMARPRIANADLARDFIDLSFRLESGREMPVFTRFEGPIRVGLTGNVPPGMARELDNVIGRLRREAGIDIARLPMGQTGNITINAVPGDRIRRELPAAACFVVPGISRLSEYRSARRSARTDWTRLKERDQIAIFVPSDAAPQEMRDCLHEELAQSLGPLNDLYRLAGSTFNDDNIQSVLTGYDMMILRITYAPELHSGMTRKAVAARLPGVLARVNPDGGFVPPRVMAETPVEWIRALSQALGPDGSPASRLRGAERAVVIAESKGWNDHRTAFANYVLGRLLQVRDPKRAEAALSRAHSLFGQHPETRIHAAHTAVQLAAHAISRGDSARALALLKGQDAIAERYQNAVLLANIKMLRAEAQDLAGQTAAARASRLDSLGWARYGFGPDAAVEARLRDVAALAPRGG</sequence>
<organism evidence="3 4">
    <name type="scientific">Pseudooceanicola marinus</name>
    <dbReference type="NCBI Taxonomy" id="396013"/>
    <lineage>
        <taxon>Bacteria</taxon>
        <taxon>Pseudomonadati</taxon>
        <taxon>Pseudomonadota</taxon>
        <taxon>Alphaproteobacteria</taxon>
        <taxon>Rhodobacterales</taxon>
        <taxon>Paracoccaceae</taxon>
        <taxon>Pseudooceanicola</taxon>
    </lineage>
</organism>
<evidence type="ECO:0000256" key="2">
    <source>
        <dbReference type="SAM" id="SignalP"/>
    </source>
</evidence>
<proteinExistence type="predicted"/>
<gene>
    <name evidence="3" type="ORF">PSM7751_02090</name>
</gene>
<evidence type="ECO:0008006" key="5">
    <source>
        <dbReference type="Google" id="ProtNLM"/>
    </source>
</evidence>
<evidence type="ECO:0000256" key="1">
    <source>
        <dbReference type="SAM" id="MobiDB-lite"/>
    </source>
</evidence>
<feature type="signal peptide" evidence="2">
    <location>
        <begin position="1"/>
        <end position="30"/>
    </location>
</feature>
<dbReference type="EMBL" id="FWFN01000004">
    <property type="protein sequence ID" value="SLN45159.1"/>
    <property type="molecule type" value="Genomic_DNA"/>
</dbReference>
<protein>
    <recommendedName>
        <fullName evidence="5">ATP-dependent transcriptional regulator</fullName>
    </recommendedName>
</protein>
<reference evidence="3 4" key="1">
    <citation type="submission" date="2017-03" db="EMBL/GenBank/DDBJ databases">
        <authorList>
            <person name="Afonso C.L."/>
            <person name="Miller P.J."/>
            <person name="Scott M.A."/>
            <person name="Spackman E."/>
            <person name="Goraichik I."/>
            <person name="Dimitrov K.M."/>
            <person name="Suarez D.L."/>
            <person name="Swayne D.E."/>
        </authorList>
    </citation>
    <scope>NUCLEOTIDE SEQUENCE [LARGE SCALE GENOMIC DNA]</scope>
    <source>
        <strain evidence="3 4">CECT 7751</strain>
    </source>
</reference>
<dbReference type="Pfam" id="PF11150">
    <property type="entry name" value="DUF2927"/>
    <property type="match status" value="1"/>
</dbReference>
<dbReference type="PROSITE" id="PS51257">
    <property type="entry name" value="PROKAR_LIPOPROTEIN"/>
    <property type="match status" value="1"/>
</dbReference>
<feature type="compositionally biased region" description="Low complexity" evidence="1">
    <location>
        <begin position="46"/>
        <end position="72"/>
    </location>
</feature>
<dbReference type="RefSeq" id="WP_232618252.1">
    <property type="nucleotide sequence ID" value="NZ_FWFN01000004.1"/>
</dbReference>
<dbReference type="Proteomes" id="UP000193963">
    <property type="component" value="Unassembled WGS sequence"/>
</dbReference>
<keyword evidence="2" id="KW-0732">Signal</keyword>